<comment type="caution">
    <text evidence="2">The sequence shown here is derived from an EMBL/GenBank/DDBJ whole genome shotgun (WGS) entry which is preliminary data.</text>
</comment>
<dbReference type="EMBL" id="JACVVK020000013">
    <property type="protein sequence ID" value="KAK7504915.1"/>
    <property type="molecule type" value="Genomic_DNA"/>
</dbReference>
<sequence length="60" mass="6833">VKSAVQMTGFIRHKRGYKPLDLSLLDKTIAQASSLGSDLRQQNKPLSLPTDPDFEKEWYL</sequence>
<evidence type="ECO:0000313" key="3">
    <source>
        <dbReference type="Proteomes" id="UP001519460"/>
    </source>
</evidence>
<proteinExistence type="predicted"/>
<reference evidence="2 3" key="1">
    <citation type="journal article" date="2023" name="Sci. Data">
        <title>Genome assembly of the Korean intertidal mud-creeper Batillaria attramentaria.</title>
        <authorList>
            <person name="Patra A.K."/>
            <person name="Ho P.T."/>
            <person name="Jun S."/>
            <person name="Lee S.J."/>
            <person name="Kim Y."/>
            <person name="Won Y.J."/>
        </authorList>
    </citation>
    <scope>NUCLEOTIDE SEQUENCE [LARGE SCALE GENOMIC DNA]</scope>
    <source>
        <strain evidence="2">Wonlab-2016</strain>
    </source>
</reference>
<feature type="compositionally biased region" description="Polar residues" evidence="1">
    <location>
        <begin position="35"/>
        <end position="45"/>
    </location>
</feature>
<evidence type="ECO:0000256" key="1">
    <source>
        <dbReference type="SAM" id="MobiDB-lite"/>
    </source>
</evidence>
<feature type="non-terminal residue" evidence="2">
    <location>
        <position position="1"/>
    </location>
</feature>
<keyword evidence="3" id="KW-1185">Reference proteome</keyword>
<protein>
    <submittedName>
        <fullName evidence="2">Uncharacterized protein</fullName>
    </submittedName>
</protein>
<name>A0ABD0M080_9CAEN</name>
<gene>
    <name evidence="2" type="ORF">BaRGS_00003943</name>
</gene>
<feature type="non-terminal residue" evidence="2">
    <location>
        <position position="60"/>
    </location>
</feature>
<dbReference type="AlphaFoldDB" id="A0ABD0M080"/>
<organism evidence="2 3">
    <name type="scientific">Batillaria attramentaria</name>
    <dbReference type="NCBI Taxonomy" id="370345"/>
    <lineage>
        <taxon>Eukaryota</taxon>
        <taxon>Metazoa</taxon>
        <taxon>Spiralia</taxon>
        <taxon>Lophotrochozoa</taxon>
        <taxon>Mollusca</taxon>
        <taxon>Gastropoda</taxon>
        <taxon>Caenogastropoda</taxon>
        <taxon>Sorbeoconcha</taxon>
        <taxon>Cerithioidea</taxon>
        <taxon>Batillariidae</taxon>
        <taxon>Batillaria</taxon>
    </lineage>
</organism>
<accession>A0ABD0M080</accession>
<feature type="region of interest" description="Disordered" evidence="1">
    <location>
        <begin position="35"/>
        <end position="60"/>
    </location>
</feature>
<dbReference type="Proteomes" id="UP001519460">
    <property type="component" value="Unassembled WGS sequence"/>
</dbReference>
<evidence type="ECO:0000313" key="2">
    <source>
        <dbReference type="EMBL" id="KAK7504915.1"/>
    </source>
</evidence>